<keyword evidence="4" id="KW-1185">Reference proteome</keyword>
<dbReference type="Pfam" id="PF06991">
    <property type="entry name" value="MFAP1"/>
    <property type="match status" value="1"/>
</dbReference>
<dbReference type="Proteomes" id="UP001161017">
    <property type="component" value="Unassembled WGS sequence"/>
</dbReference>
<name>A0AA43QMU8_9LECA</name>
<sequence>MASKRMTANPVKPARYRPGKPVAEDPSSDEEDESDEEQEIVTQPPPKATSFPSDARKVAANLGKVDLHNAKTQALRGEEAKNQAERVARAIADEGFVTEESEEERNSESESESDGSEESEEEESSSEDEPAPKLLRPTFIKKDQRKEGVHVAEVKDEDDRWAEEEARRKEKADSMIQEQLEKDAAARAAGKKDWDDDEVQEVEQVDDTDGLDPETERAAWKLRELRRVKREREAIELAEKEREEIERRRNLSAEERDAEDKEFLEAQKEEREGRGKMSYMQKYFHKGAFFQDDAAAEGLANRDLMGSRIADDVTNRELLPQYMQIRDMTKLGRKGRTKYKDLKSEDTGRWGEEAGRGPKRDGVDERFMPDRKGGGERSGANAAPIGERRKAPDGAPTGPSAHRPGGGDRYQPQVEDGRPSRRERSYSRTPSPSRRRRRSYSRTPPRRRDRRRSPSYSRSPSPRRERYRNDAPRRKRSRSHHDHHSSDKRQRVEAY</sequence>
<evidence type="ECO:0000313" key="3">
    <source>
        <dbReference type="EMBL" id="MDI1489366.1"/>
    </source>
</evidence>
<feature type="compositionally biased region" description="Basic and acidic residues" evidence="1">
    <location>
        <begin position="462"/>
        <end position="472"/>
    </location>
</feature>
<dbReference type="EMBL" id="JAPUFD010000009">
    <property type="protein sequence ID" value="MDI1489366.1"/>
    <property type="molecule type" value="Genomic_DNA"/>
</dbReference>
<feature type="compositionally biased region" description="Basic and acidic residues" evidence="1">
    <location>
        <begin position="338"/>
        <end position="375"/>
    </location>
</feature>
<evidence type="ECO:0000256" key="1">
    <source>
        <dbReference type="SAM" id="MobiDB-lite"/>
    </source>
</evidence>
<organism evidence="3 4">
    <name type="scientific">Ramalina farinacea</name>
    <dbReference type="NCBI Taxonomy" id="258253"/>
    <lineage>
        <taxon>Eukaryota</taxon>
        <taxon>Fungi</taxon>
        <taxon>Dikarya</taxon>
        <taxon>Ascomycota</taxon>
        <taxon>Pezizomycotina</taxon>
        <taxon>Lecanoromycetes</taxon>
        <taxon>OSLEUM clade</taxon>
        <taxon>Lecanoromycetidae</taxon>
        <taxon>Lecanorales</taxon>
        <taxon>Lecanorineae</taxon>
        <taxon>Ramalinaceae</taxon>
        <taxon>Ramalina</taxon>
    </lineage>
</organism>
<feature type="compositionally biased region" description="Basic and acidic residues" evidence="1">
    <location>
        <begin position="415"/>
        <end position="426"/>
    </location>
</feature>
<dbReference type="AlphaFoldDB" id="A0AA43QMU8"/>
<feature type="region of interest" description="Disordered" evidence="1">
    <location>
        <begin position="238"/>
        <end position="275"/>
    </location>
</feature>
<dbReference type="InterPro" id="IPR033194">
    <property type="entry name" value="MFAP1"/>
</dbReference>
<feature type="compositionally biased region" description="Acidic residues" evidence="1">
    <location>
        <begin position="26"/>
        <end position="39"/>
    </location>
</feature>
<comment type="caution">
    <text evidence="3">The sequence shown here is derived from an EMBL/GenBank/DDBJ whole genome shotgun (WGS) entry which is preliminary data.</text>
</comment>
<evidence type="ECO:0000259" key="2">
    <source>
        <dbReference type="Pfam" id="PF06991"/>
    </source>
</evidence>
<feature type="domain" description="Micro-fibrillar-associated protein 1 C-terminal" evidence="2">
    <location>
        <begin position="125"/>
        <end position="347"/>
    </location>
</feature>
<feature type="compositionally biased region" description="Acidic residues" evidence="1">
    <location>
        <begin position="195"/>
        <end position="213"/>
    </location>
</feature>
<feature type="compositionally biased region" description="Acidic residues" evidence="1">
    <location>
        <begin position="96"/>
        <end position="129"/>
    </location>
</feature>
<feature type="compositionally biased region" description="Basic residues" evidence="1">
    <location>
        <begin position="433"/>
        <end position="453"/>
    </location>
</feature>
<protein>
    <recommendedName>
        <fullName evidence="2">Micro-fibrillar-associated protein 1 C-terminal domain-containing protein</fullName>
    </recommendedName>
</protein>
<feature type="region of interest" description="Disordered" evidence="1">
    <location>
        <begin position="331"/>
        <end position="495"/>
    </location>
</feature>
<evidence type="ECO:0000313" key="4">
    <source>
        <dbReference type="Proteomes" id="UP001161017"/>
    </source>
</evidence>
<dbReference type="InterPro" id="IPR009730">
    <property type="entry name" value="MFAP1_C"/>
</dbReference>
<feature type="compositionally biased region" description="Basic and acidic residues" evidence="1">
    <location>
        <begin position="76"/>
        <end position="92"/>
    </location>
</feature>
<feature type="region of interest" description="Disordered" evidence="1">
    <location>
        <begin position="1"/>
        <end position="217"/>
    </location>
</feature>
<feature type="compositionally biased region" description="Basic and acidic residues" evidence="1">
    <location>
        <begin position="140"/>
        <end position="194"/>
    </location>
</feature>
<feature type="compositionally biased region" description="Basic and acidic residues" evidence="1">
    <location>
        <begin position="484"/>
        <end position="495"/>
    </location>
</feature>
<feature type="compositionally biased region" description="Basic residues" evidence="1">
    <location>
        <begin position="473"/>
        <end position="483"/>
    </location>
</feature>
<proteinExistence type="predicted"/>
<gene>
    <name evidence="3" type="ORF">OHK93_008644</name>
</gene>
<accession>A0AA43QMU8</accession>
<dbReference type="PANTHER" id="PTHR15327">
    <property type="entry name" value="MICROFIBRIL-ASSOCIATED PROTEIN"/>
    <property type="match status" value="1"/>
</dbReference>
<reference evidence="3" key="1">
    <citation type="journal article" date="2023" name="Genome Biol. Evol.">
        <title>First Whole Genome Sequence and Flow Cytometry Genome Size Data for the Lichen-Forming Fungus Ramalina farinacea (Ascomycota).</title>
        <authorList>
            <person name="Llewellyn T."/>
            <person name="Mian S."/>
            <person name="Hill R."/>
            <person name="Leitch I.J."/>
            <person name="Gaya E."/>
        </authorList>
    </citation>
    <scope>NUCLEOTIDE SEQUENCE</scope>
    <source>
        <strain evidence="3">LIQ254RAFAR</strain>
    </source>
</reference>